<dbReference type="GO" id="GO:0000421">
    <property type="term" value="C:autophagosome membrane"/>
    <property type="evidence" value="ECO:0007669"/>
    <property type="project" value="TreeGrafter"/>
</dbReference>
<feature type="domain" description="Autophagy-related protein 16" evidence="4">
    <location>
        <begin position="15"/>
        <end position="207"/>
    </location>
</feature>
<feature type="compositionally biased region" description="Polar residues" evidence="3">
    <location>
        <begin position="229"/>
        <end position="264"/>
    </location>
</feature>
<dbReference type="PANTHER" id="PTHR19878:SF8">
    <property type="entry name" value="AUTOPHAGY-RELATED 16, ISOFORM F"/>
    <property type="match status" value="1"/>
</dbReference>
<evidence type="ECO:0000256" key="1">
    <source>
        <dbReference type="ARBA" id="ARBA00005331"/>
    </source>
</evidence>
<name>A0A165PF85_EXIGL</name>
<dbReference type="OrthoDB" id="8949486at2759"/>
<dbReference type="GO" id="GO:0034045">
    <property type="term" value="C:phagophore assembly site membrane"/>
    <property type="evidence" value="ECO:0007669"/>
    <property type="project" value="TreeGrafter"/>
</dbReference>
<dbReference type="InterPro" id="IPR045160">
    <property type="entry name" value="ATG16"/>
</dbReference>
<dbReference type="Proteomes" id="UP000077266">
    <property type="component" value="Unassembled WGS sequence"/>
</dbReference>
<dbReference type="Gene3D" id="1.20.5.170">
    <property type="match status" value="1"/>
</dbReference>
<evidence type="ECO:0000313" key="5">
    <source>
        <dbReference type="EMBL" id="KZW02089.1"/>
    </source>
</evidence>
<proteinExistence type="inferred from homology"/>
<comment type="similarity">
    <text evidence="1">Belongs to the ATG16 family.</text>
</comment>
<evidence type="ECO:0000259" key="4">
    <source>
        <dbReference type="Pfam" id="PF08614"/>
    </source>
</evidence>
<dbReference type="EMBL" id="KV425890">
    <property type="protein sequence ID" value="KZW02089.1"/>
    <property type="molecule type" value="Genomic_DNA"/>
</dbReference>
<dbReference type="AlphaFoldDB" id="A0A165PF85"/>
<dbReference type="InterPro" id="IPR013923">
    <property type="entry name" value="Autophagy-rel_prot_16_dom"/>
</dbReference>
<dbReference type="CDD" id="cd22887">
    <property type="entry name" value="Atg16_CCD"/>
    <property type="match status" value="1"/>
</dbReference>
<dbReference type="STRING" id="1314781.A0A165PF85"/>
<gene>
    <name evidence="5" type="ORF">EXIGLDRAFT_736802</name>
</gene>
<feature type="region of interest" description="Disordered" evidence="3">
    <location>
        <begin position="222"/>
        <end position="264"/>
    </location>
</feature>
<reference evidence="5 6" key="1">
    <citation type="journal article" date="2016" name="Mol. Biol. Evol.">
        <title>Comparative Genomics of Early-Diverging Mushroom-Forming Fungi Provides Insights into the Origins of Lignocellulose Decay Capabilities.</title>
        <authorList>
            <person name="Nagy L.G."/>
            <person name="Riley R."/>
            <person name="Tritt A."/>
            <person name="Adam C."/>
            <person name="Daum C."/>
            <person name="Floudas D."/>
            <person name="Sun H."/>
            <person name="Yadav J.S."/>
            <person name="Pangilinan J."/>
            <person name="Larsson K.H."/>
            <person name="Matsuura K."/>
            <person name="Barry K."/>
            <person name="Labutti K."/>
            <person name="Kuo R."/>
            <person name="Ohm R.A."/>
            <person name="Bhattacharya S.S."/>
            <person name="Shirouzu T."/>
            <person name="Yoshinaga Y."/>
            <person name="Martin F.M."/>
            <person name="Grigoriev I.V."/>
            <person name="Hibbett D.S."/>
        </authorList>
    </citation>
    <scope>NUCLEOTIDE SEQUENCE [LARGE SCALE GENOMIC DNA]</scope>
    <source>
        <strain evidence="5 6">HHB12029</strain>
    </source>
</reference>
<organism evidence="5 6">
    <name type="scientific">Exidia glandulosa HHB12029</name>
    <dbReference type="NCBI Taxonomy" id="1314781"/>
    <lineage>
        <taxon>Eukaryota</taxon>
        <taxon>Fungi</taxon>
        <taxon>Dikarya</taxon>
        <taxon>Basidiomycota</taxon>
        <taxon>Agaricomycotina</taxon>
        <taxon>Agaricomycetes</taxon>
        <taxon>Auriculariales</taxon>
        <taxon>Exidiaceae</taxon>
        <taxon>Exidia</taxon>
    </lineage>
</organism>
<feature type="coiled-coil region" evidence="2">
    <location>
        <begin position="118"/>
        <end position="194"/>
    </location>
</feature>
<dbReference type="Pfam" id="PF08614">
    <property type="entry name" value="ATG16"/>
    <property type="match status" value="1"/>
</dbReference>
<protein>
    <submittedName>
        <fullName evidence="5">ATG16-domain-containing protein</fullName>
    </submittedName>
</protein>
<evidence type="ECO:0000256" key="3">
    <source>
        <dbReference type="SAM" id="MobiDB-lite"/>
    </source>
</evidence>
<evidence type="ECO:0000256" key="2">
    <source>
        <dbReference type="SAM" id="Coils"/>
    </source>
</evidence>
<evidence type="ECO:0000313" key="6">
    <source>
        <dbReference type="Proteomes" id="UP000077266"/>
    </source>
</evidence>
<accession>A0A165PF85</accession>
<dbReference type="InParanoid" id="A0A165PF85"/>
<dbReference type="PANTHER" id="PTHR19878">
    <property type="entry name" value="AUTOPHAGY PROTEIN 16-LIKE"/>
    <property type="match status" value="1"/>
</dbReference>
<dbReference type="GO" id="GO:0034274">
    <property type="term" value="C:Atg12-Atg5-Atg16 complex"/>
    <property type="evidence" value="ECO:0007669"/>
    <property type="project" value="TreeGrafter"/>
</dbReference>
<dbReference type="GO" id="GO:0043495">
    <property type="term" value="F:protein-membrane adaptor activity"/>
    <property type="evidence" value="ECO:0007669"/>
    <property type="project" value="TreeGrafter"/>
</dbReference>
<keyword evidence="2" id="KW-0175">Coiled coil</keyword>
<keyword evidence="6" id="KW-1185">Reference proteome</keyword>
<sequence length="264" mass="29327">MQAGPSSMNTFQDVIRQRLVDRNEREHAYASIIEQYRRLAQQTRLLKERNQNLLRAVGTVKSNPNASTVLVGAEDNPVRAAYTASLEQQVSSMRDELAAAYKAQSQATQRLIAVNDTQRAHEEQARADADQIRKLQDELTILRRKVAQHNEILSEKDKTVQNLNDDLTALTLEIGQLEQRNADLRKDNASLLSRWIDKMNLEADKLNEANVYYEELKTAHDTQLGDLPSSGNGVANGTSRNTTGKSPATGSTSSGPFQSLNPNG</sequence>
<dbReference type="GO" id="GO:0000045">
    <property type="term" value="P:autophagosome assembly"/>
    <property type="evidence" value="ECO:0007669"/>
    <property type="project" value="InterPro"/>
</dbReference>